<dbReference type="EMBL" id="AGNL01004813">
    <property type="protein sequence ID" value="EJK73123.1"/>
    <property type="molecule type" value="Genomic_DNA"/>
</dbReference>
<dbReference type="Proteomes" id="UP000266841">
    <property type="component" value="Unassembled WGS sequence"/>
</dbReference>
<protein>
    <submittedName>
        <fullName evidence="1">Uncharacterized protein</fullName>
    </submittedName>
</protein>
<dbReference type="AlphaFoldDB" id="K0T388"/>
<accession>K0T388</accession>
<evidence type="ECO:0000313" key="1">
    <source>
        <dbReference type="EMBL" id="EJK73123.1"/>
    </source>
</evidence>
<keyword evidence="2" id="KW-1185">Reference proteome</keyword>
<organism evidence="1 2">
    <name type="scientific">Thalassiosira oceanica</name>
    <name type="common">Marine diatom</name>
    <dbReference type="NCBI Taxonomy" id="159749"/>
    <lineage>
        <taxon>Eukaryota</taxon>
        <taxon>Sar</taxon>
        <taxon>Stramenopiles</taxon>
        <taxon>Ochrophyta</taxon>
        <taxon>Bacillariophyta</taxon>
        <taxon>Coscinodiscophyceae</taxon>
        <taxon>Thalassiosirophycidae</taxon>
        <taxon>Thalassiosirales</taxon>
        <taxon>Thalassiosiraceae</taxon>
        <taxon>Thalassiosira</taxon>
    </lineage>
</organism>
<sequence>MATTLRGYPLLSSRRTSSILLGTKTIKIDALWHMILYHFLLRVGAPFRPSCTRSVTQAPTALPTVILPTCTPDDTHPDDTSSCTEYVGSDIFVGMTLSFSIGFKQSDKVTPYLRRSYDIDVQPVCHWVHQSIKSSQVKSSTVFQVKSNMVPGQSPSEVGAQSFKSSLRSQFTPRSQVQGLKSVSNKMSTLGVIS</sequence>
<comment type="caution">
    <text evidence="1">The sequence shown here is derived from an EMBL/GenBank/DDBJ whole genome shotgun (WGS) entry which is preliminary data.</text>
</comment>
<reference evidence="1 2" key="1">
    <citation type="journal article" date="2012" name="Genome Biol.">
        <title>Genome and low-iron response of an oceanic diatom adapted to chronic iron limitation.</title>
        <authorList>
            <person name="Lommer M."/>
            <person name="Specht M."/>
            <person name="Roy A.S."/>
            <person name="Kraemer L."/>
            <person name="Andreson R."/>
            <person name="Gutowska M.A."/>
            <person name="Wolf J."/>
            <person name="Bergner S.V."/>
            <person name="Schilhabel M.B."/>
            <person name="Klostermeier U.C."/>
            <person name="Beiko R.G."/>
            <person name="Rosenstiel P."/>
            <person name="Hippler M."/>
            <person name="Laroche J."/>
        </authorList>
    </citation>
    <scope>NUCLEOTIDE SEQUENCE [LARGE SCALE GENOMIC DNA]</scope>
    <source>
        <strain evidence="1 2">CCMP1005</strain>
    </source>
</reference>
<evidence type="ECO:0000313" key="2">
    <source>
        <dbReference type="Proteomes" id="UP000266841"/>
    </source>
</evidence>
<name>K0T388_THAOC</name>
<proteinExistence type="predicted"/>
<gene>
    <name evidence="1" type="ORF">THAOC_05272</name>
</gene>